<keyword evidence="2" id="KW-1185">Reference proteome</keyword>
<dbReference type="EMBL" id="ML977311">
    <property type="protein sequence ID" value="KAF2122152.1"/>
    <property type="molecule type" value="Genomic_DNA"/>
</dbReference>
<evidence type="ECO:0000313" key="2">
    <source>
        <dbReference type="Proteomes" id="UP000799770"/>
    </source>
</evidence>
<sequence length="142" mass="15822">MAATMTNIDRVTRTVPMKVLALGMSRTATMSMKAALDILGLRSYHFIEFVSNPLHGDHWNAWLRAKYYSNLNLPPTSLPTRADFDKVLGNFSAVTDMPAVLLADELIVAYPETKVVLVERDVDVALQRTGNTVSPTCRRKID</sequence>
<dbReference type="Pfam" id="PF17784">
    <property type="entry name" value="Sulfotransfer_4"/>
    <property type="match status" value="1"/>
</dbReference>
<name>A0A6A5ZR36_9PLEO</name>
<dbReference type="Proteomes" id="UP000799770">
    <property type="component" value="Unassembled WGS sequence"/>
</dbReference>
<dbReference type="InterPro" id="IPR040632">
    <property type="entry name" value="Sulfotransfer_4"/>
</dbReference>
<reference evidence="1" key="1">
    <citation type="journal article" date="2020" name="Stud. Mycol.">
        <title>101 Dothideomycetes genomes: a test case for predicting lifestyles and emergence of pathogens.</title>
        <authorList>
            <person name="Haridas S."/>
            <person name="Albert R."/>
            <person name="Binder M."/>
            <person name="Bloem J."/>
            <person name="Labutti K."/>
            <person name="Salamov A."/>
            <person name="Andreopoulos B."/>
            <person name="Baker S."/>
            <person name="Barry K."/>
            <person name="Bills G."/>
            <person name="Bluhm B."/>
            <person name="Cannon C."/>
            <person name="Castanera R."/>
            <person name="Culley D."/>
            <person name="Daum C."/>
            <person name="Ezra D."/>
            <person name="Gonzalez J."/>
            <person name="Henrissat B."/>
            <person name="Kuo A."/>
            <person name="Liang C."/>
            <person name="Lipzen A."/>
            <person name="Lutzoni F."/>
            <person name="Magnuson J."/>
            <person name="Mondo S."/>
            <person name="Nolan M."/>
            <person name="Ohm R."/>
            <person name="Pangilinan J."/>
            <person name="Park H.-J."/>
            <person name="Ramirez L."/>
            <person name="Alfaro M."/>
            <person name="Sun H."/>
            <person name="Tritt A."/>
            <person name="Yoshinaga Y."/>
            <person name="Zwiers L.-H."/>
            <person name="Turgeon B."/>
            <person name="Goodwin S."/>
            <person name="Spatafora J."/>
            <person name="Crous P."/>
            <person name="Grigoriev I."/>
        </authorList>
    </citation>
    <scope>NUCLEOTIDE SEQUENCE</scope>
    <source>
        <strain evidence="1">CBS 627.86</strain>
    </source>
</reference>
<dbReference type="PANTHER" id="PTHR36978:SF4">
    <property type="entry name" value="P-LOOP CONTAINING NUCLEOSIDE TRIPHOSPHATE HYDROLASE PROTEIN"/>
    <property type="match status" value="1"/>
</dbReference>
<organism evidence="1 2">
    <name type="scientific">Lophiotrema nucula</name>
    <dbReference type="NCBI Taxonomy" id="690887"/>
    <lineage>
        <taxon>Eukaryota</taxon>
        <taxon>Fungi</taxon>
        <taxon>Dikarya</taxon>
        <taxon>Ascomycota</taxon>
        <taxon>Pezizomycotina</taxon>
        <taxon>Dothideomycetes</taxon>
        <taxon>Pleosporomycetidae</taxon>
        <taxon>Pleosporales</taxon>
        <taxon>Lophiotremataceae</taxon>
        <taxon>Lophiotrema</taxon>
    </lineage>
</organism>
<dbReference type="AlphaFoldDB" id="A0A6A5ZR36"/>
<proteinExistence type="predicted"/>
<dbReference type="OrthoDB" id="408152at2759"/>
<evidence type="ECO:0008006" key="3">
    <source>
        <dbReference type="Google" id="ProtNLM"/>
    </source>
</evidence>
<evidence type="ECO:0000313" key="1">
    <source>
        <dbReference type="EMBL" id="KAF2122152.1"/>
    </source>
</evidence>
<accession>A0A6A5ZR36</accession>
<dbReference type="Gene3D" id="3.40.50.300">
    <property type="entry name" value="P-loop containing nucleotide triphosphate hydrolases"/>
    <property type="match status" value="1"/>
</dbReference>
<dbReference type="SUPFAM" id="SSF52540">
    <property type="entry name" value="P-loop containing nucleoside triphosphate hydrolases"/>
    <property type="match status" value="1"/>
</dbReference>
<dbReference type="InterPro" id="IPR027417">
    <property type="entry name" value="P-loop_NTPase"/>
</dbReference>
<gene>
    <name evidence="1" type="ORF">BDV96DRAFT_640214</name>
</gene>
<dbReference type="PANTHER" id="PTHR36978">
    <property type="entry name" value="P-LOOP CONTAINING NUCLEOTIDE TRIPHOSPHATE HYDROLASE"/>
    <property type="match status" value="1"/>
</dbReference>
<protein>
    <recommendedName>
        <fullName evidence="3">P-loop containing nucleoside triphosphate hydrolase protein</fullName>
    </recommendedName>
</protein>